<feature type="domain" description="ATP-grasp" evidence="6">
    <location>
        <begin position="256"/>
        <end position="491"/>
    </location>
</feature>
<gene>
    <name evidence="7" type="ORF">BSAL_58195</name>
</gene>
<keyword evidence="8" id="KW-1185">Reference proteome</keyword>
<dbReference type="Gene3D" id="3.30.470.20">
    <property type="entry name" value="ATP-grasp fold, B domain"/>
    <property type="match status" value="1"/>
</dbReference>
<dbReference type="GO" id="GO:0016874">
    <property type="term" value="F:ligase activity"/>
    <property type="evidence" value="ECO:0007669"/>
    <property type="project" value="UniProtKB-KW"/>
</dbReference>
<dbReference type="SUPFAM" id="SSF56059">
    <property type="entry name" value="Glutathione synthetase ATP-binding domain-like"/>
    <property type="match status" value="1"/>
</dbReference>
<dbReference type="PANTHER" id="PTHR43585:SF2">
    <property type="entry name" value="ATP-GRASP ENZYME FSQD"/>
    <property type="match status" value="1"/>
</dbReference>
<keyword evidence="3 4" id="KW-0067">ATP-binding</keyword>
<evidence type="ECO:0000256" key="3">
    <source>
        <dbReference type="ARBA" id="ARBA00022840"/>
    </source>
</evidence>
<evidence type="ECO:0000313" key="8">
    <source>
        <dbReference type="Proteomes" id="UP000051952"/>
    </source>
</evidence>
<organism evidence="7 8">
    <name type="scientific">Bodo saltans</name>
    <name type="common">Flagellated protozoan</name>
    <dbReference type="NCBI Taxonomy" id="75058"/>
    <lineage>
        <taxon>Eukaryota</taxon>
        <taxon>Discoba</taxon>
        <taxon>Euglenozoa</taxon>
        <taxon>Kinetoplastea</taxon>
        <taxon>Metakinetoplastina</taxon>
        <taxon>Eubodonida</taxon>
        <taxon>Bodonidae</taxon>
        <taxon>Bodo</taxon>
    </lineage>
</organism>
<accession>A0A0S4IPI1</accession>
<name>A0A0S4IPI1_BODSA</name>
<dbReference type="PANTHER" id="PTHR43585">
    <property type="entry name" value="FUMIPYRROLE BIOSYNTHESIS PROTEIN C"/>
    <property type="match status" value="1"/>
</dbReference>
<dbReference type="GO" id="GO:0005524">
    <property type="term" value="F:ATP binding"/>
    <property type="evidence" value="ECO:0007669"/>
    <property type="project" value="UniProtKB-UniRule"/>
</dbReference>
<evidence type="ECO:0000256" key="1">
    <source>
        <dbReference type="ARBA" id="ARBA00022598"/>
    </source>
</evidence>
<keyword evidence="1" id="KW-0436">Ligase</keyword>
<dbReference type="EMBL" id="CYKH01000227">
    <property type="protein sequence ID" value="CUF01464.1"/>
    <property type="molecule type" value="Genomic_DNA"/>
</dbReference>
<evidence type="ECO:0000256" key="4">
    <source>
        <dbReference type="PROSITE-ProRule" id="PRU00409"/>
    </source>
</evidence>
<dbReference type="AlphaFoldDB" id="A0A0S4IPI1"/>
<dbReference type="OrthoDB" id="434648at2759"/>
<evidence type="ECO:0000256" key="5">
    <source>
        <dbReference type="SAM" id="SignalP"/>
    </source>
</evidence>
<sequence length="761" mass="84789">MKKINCLSSLLKLLFHLLTADQNVHKYCSFDVTQHIHMSSAAFGNTPPPNAAATPPVAPQFQEESVPPLQDAEHMAELVSSIVEATACSLLSAERALLRCKNNIEAAADEILSKRGFTLILISFCQAQEVYFTEIFRSLHMKSFFSDMQAEDLMQQSHVVPYYIRYDEYAPYARSKDWAAFYQDMIVDGEFPLVPHDAAGRAQCQGGIVGVVTATDSACPLVDYLNERLIGDCRIHPSFGNPFSSIEKRQCKSAMHDALHAAGLAYIRSMKVRSFEEGMDFANNLLNTGSLVIVKPATGAGSEFVTLCSSLQEVQVAFALAAGLETTQQTTTEWMVVQEYIDGEEYVVDTVSCHSAHIATDVWVSKKVPYVCVSNRIRSSVEKELAREGIVRPVVSSTSLLYDRLDFVSHATLQETASEERRVVEYTLAALDALELVNGCSHCEVRVKTDQRTGEKVPVLIELNPRMQGDTPRSTNLVGYDQYIVLAYMAKMYMRALRSPGEKISPWAQVLSSGFPPVYPSLADRTRCVLFLRVREDGYICEVGRRYITRLPTFVTFTRSTISEPVAAGFIGRARKTTDLYSCPAALILEGSIEAIEADVATIRLMENDRLSNTPQTRRAIQVSNAAVQRWRKITKRRDIIDAQQKKLMAAEDVCSDEELSFNQDEAEFPSPIREQWQMRDYLESESDERLTDFVQTLERAALEAFMNVAQTFAEHTRVRAAVSIREAKAAISAMDPPPLFLTNAEWADVTGCHCGGILGS</sequence>
<dbReference type="InterPro" id="IPR011761">
    <property type="entry name" value="ATP-grasp"/>
</dbReference>
<proteinExistence type="predicted"/>
<dbReference type="GO" id="GO:0046872">
    <property type="term" value="F:metal ion binding"/>
    <property type="evidence" value="ECO:0007669"/>
    <property type="project" value="InterPro"/>
</dbReference>
<evidence type="ECO:0000313" key="7">
    <source>
        <dbReference type="EMBL" id="CUF01464.1"/>
    </source>
</evidence>
<protein>
    <submittedName>
        <fullName evidence="7">ATP-GRASP domain-containing protein, putative</fullName>
    </submittedName>
</protein>
<dbReference type="PROSITE" id="PS50975">
    <property type="entry name" value="ATP_GRASP"/>
    <property type="match status" value="1"/>
</dbReference>
<dbReference type="Proteomes" id="UP000051952">
    <property type="component" value="Unassembled WGS sequence"/>
</dbReference>
<reference evidence="8" key="1">
    <citation type="submission" date="2015-09" db="EMBL/GenBank/DDBJ databases">
        <authorList>
            <consortium name="Pathogen Informatics"/>
        </authorList>
    </citation>
    <scope>NUCLEOTIDE SEQUENCE [LARGE SCALE GENOMIC DNA]</scope>
    <source>
        <strain evidence="8">Lake Konstanz</strain>
    </source>
</reference>
<dbReference type="InterPro" id="IPR052032">
    <property type="entry name" value="ATP-dep_AA_Ligase"/>
</dbReference>
<evidence type="ECO:0000259" key="6">
    <source>
        <dbReference type="PROSITE" id="PS50975"/>
    </source>
</evidence>
<evidence type="ECO:0000256" key="2">
    <source>
        <dbReference type="ARBA" id="ARBA00022741"/>
    </source>
</evidence>
<feature type="chain" id="PRO_5006621488" evidence="5">
    <location>
        <begin position="21"/>
        <end position="761"/>
    </location>
</feature>
<feature type="signal peptide" evidence="5">
    <location>
        <begin position="1"/>
        <end position="20"/>
    </location>
</feature>
<dbReference type="VEuPathDB" id="TriTrypDB:BSAL_58195"/>
<keyword evidence="5" id="KW-0732">Signal</keyword>
<keyword evidence="2 4" id="KW-0547">Nucleotide-binding</keyword>